<protein>
    <submittedName>
        <fullName evidence="1">Uncharacterized protein</fullName>
    </submittedName>
</protein>
<name>A0A7C9EE88_OPUST</name>
<dbReference type="EMBL" id="GISG01205962">
    <property type="protein sequence ID" value="MBA4660068.1"/>
    <property type="molecule type" value="Transcribed_RNA"/>
</dbReference>
<dbReference type="AlphaFoldDB" id="A0A7C9EE88"/>
<sequence>MFSQLQFPPVMMPVFAAKATWELWKYNTSTEGGLRPLGSSPIFGILSALDLKQKTRRVDMITDANGAAADIQKSLGFFKLICLVVSRNTRKLIPITIVCHNHSFLWLKTDDMTGIICIFLVK</sequence>
<evidence type="ECO:0000313" key="1">
    <source>
        <dbReference type="EMBL" id="MBA4660068.1"/>
    </source>
</evidence>
<accession>A0A7C9EE88</accession>
<reference evidence="1" key="1">
    <citation type="journal article" date="2013" name="J. Plant Res.">
        <title>Effect of fungi and light on seed germination of three Opuntia species from semiarid lands of central Mexico.</title>
        <authorList>
            <person name="Delgado-Sanchez P."/>
            <person name="Jimenez-Bremont J.F."/>
            <person name="Guerrero-Gonzalez Mde L."/>
            <person name="Flores J."/>
        </authorList>
    </citation>
    <scope>NUCLEOTIDE SEQUENCE</scope>
    <source>
        <tissue evidence="1">Cladode</tissue>
    </source>
</reference>
<proteinExistence type="predicted"/>
<reference evidence="1" key="2">
    <citation type="submission" date="2020-07" db="EMBL/GenBank/DDBJ databases">
        <authorList>
            <person name="Vera ALvarez R."/>
            <person name="Arias-Moreno D.M."/>
            <person name="Jimenez-Jacinto V."/>
            <person name="Jimenez-Bremont J.F."/>
            <person name="Swaminathan K."/>
            <person name="Moose S.P."/>
            <person name="Guerrero-Gonzalez M.L."/>
            <person name="Marino-Ramirez L."/>
            <person name="Landsman D."/>
            <person name="Rodriguez-Kessler M."/>
            <person name="Delgado-Sanchez P."/>
        </authorList>
    </citation>
    <scope>NUCLEOTIDE SEQUENCE</scope>
    <source>
        <tissue evidence="1">Cladode</tissue>
    </source>
</reference>
<organism evidence="1">
    <name type="scientific">Opuntia streptacantha</name>
    <name type="common">Prickly pear cactus</name>
    <name type="synonym">Opuntia cardona</name>
    <dbReference type="NCBI Taxonomy" id="393608"/>
    <lineage>
        <taxon>Eukaryota</taxon>
        <taxon>Viridiplantae</taxon>
        <taxon>Streptophyta</taxon>
        <taxon>Embryophyta</taxon>
        <taxon>Tracheophyta</taxon>
        <taxon>Spermatophyta</taxon>
        <taxon>Magnoliopsida</taxon>
        <taxon>eudicotyledons</taxon>
        <taxon>Gunneridae</taxon>
        <taxon>Pentapetalae</taxon>
        <taxon>Caryophyllales</taxon>
        <taxon>Cactineae</taxon>
        <taxon>Cactaceae</taxon>
        <taxon>Opuntioideae</taxon>
        <taxon>Opuntia</taxon>
    </lineage>
</organism>